<dbReference type="InterPro" id="IPR025250">
    <property type="entry name" value="DUF4199"/>
</dbReference>
<dbReference type="OrthoDB" id="6384283at2"/>
<keyword evidence="1" id="KW-1133">Transmembrane helix</keyword>
<dbReference type="EMBL" id="SJSK01000003">
    <property type="protein sequence ID" value="TCC90446.1"/>
    <property type="molecule type" value="Genomic_DNA"/>
</dbReference>
<gene>
    <name evidence="2" type="ORF">EZ428_14320</name>
</gene>
<evidence type="ECO:0000313" key="3">
    <source>
        <dbReference type="Proteomes" id="UP000292884"/>
    </source>
</evidence>
<dbReference type="AlphaFoldDB" id="A0A4V2MIH9"/>
<protein>
    <submittedName>
        <fullName evidence="2">DUF4199 domain-containing protein</fullName>
    </submittedName>
</protein>
<accession>A0A4V2MIH9</accession>
<dbReference type="Pfam" id="PF13858">
    <property type="entry name" value="DUF4199"/>
    <property type="match status" value="1"/>
</dbReference>
<comment type="caution">
    <text evidence="2">The sequence shown here is derived from an EMBL/GenBank/DDBJ whole genome shotgun (WGS) entry which is preliminary data.</text>
</comment>
<keyword evidence="1" id="KW-0472">Membrane</keyword>
<sequence length="178" mass="20175">MKKNILIFGLISGLIVSGLISITAICYNKQDFEGNMVLGFTVMILAFIFVFVGIKNYRDKFNDGNITFGKALQIGLSISFIASTMYVITWLIAYYNFMPDFMEVMTSQNIEKIRLNKELTTAEMNEQIAGINSMKELYNSPIMVFLLTYMEIFPVGIVITLVSALILKRKQNNNVDFA</sequence>
<dbReference type="Proteomes" id="UP000292884">
    <property type="component" value="Unassembled WGS sequence"/>
</dbReference>
<dbReference type="RefSeq" id="WP_131553845.1">
    <property type="nucleotide sequence ID" value="NZ_SJSK01000003.1"/>
</dbReference>
<keyword evidence="3" id="KW-1185">Reference proteome</keyword>
<proteinExistence type="predicted"/>
<feature type="transmembrane region" description="Helical" evidence="1">
    <location>
        <begin position="142"/>
        <end position="167"/>
    </location>
</feature>
<reference evidence="2 3" key="1">
    <citation type="submission" date="2019-02" db="EMBL/GenBank/DDBJ databases">
        <title>Pedobacter sp. RP-1-13 sp. nov., isolated from Arctic soil.</title>
        <authorList>
            <person name="Dahal R.H."/>
        </authorList>
    </citation>
    <scope>NUCLEOTIDE SEQUENCE [LARGE SCALE GENOMIC DNA]</scope>
    <source>
        <strain evidence="2 3">RP-1-13</strain>
    </source>
</reference>
<evidence type="ECO:0000313" key="2">
    <source>
        <dbReference type="EMBL" id="TCC90446.1"/>
    </source>
</evidence>
<keyword evidence="1" id="KW-0812">Transmembrane</keyword>
<evidence type="ECO:0000256" key="1">
    <source>
        <dbReference type="SAM" id="Phobius"/>
    </source>
</evidence>
<feature type="transmembrane region" description="Helical" evidence="1">
    <location>
        <begin position="37"/>
        <end position="54"/>
    </location>
</feature>
<organism evidence="2 3">
    <name type="scientific">Pedobacter frigiditerrae</name>
    <dbReference type="NCBI Taxonomy" id="2530452"/>
    <lineage>
        <taxon>Bacteria</taxon>
        <taxon>Pseudomonadati</taxon>
        <taxon>Bacteroidota</taxon>
        <taxon>Sphingobacteriia</taxon>
        <taxon>Sphingobacteriales</taxon>
        <taxon>Sphingobacteriaceae</taxon>
        <taxon>Pedobacter</taxon>
    </lineage>
</organism>
<feature type="transmembrane region" description="Helical" evidence="1">
    <location>
        <begin position="5"/>
        <end position="25"/>
    </location>
</feature>
<feature type="transmembrane region" description="Helical" evidence="1">
    <location>
        <begin position="74"/>
        <end position="95"/>
    </location>
</feature>
<name>A0A4V2MIH9_9SPHI</name>